<reference evidence="1 2" key="1">
    <citation type="submission" date="2020-01" db="EMBL/GenBank/DDBJ databases">
        <title>Investigation of new actinobacteria for the biodesulphurisation of diesel fuel.</title>
        <authorList>
            <person name="Athi Narayanan S.M."/>
        </authorList>
    </citation>
    <scope>NUCLEOTIDE SEQUENCE [LARGE SCALE GENOMIC DNA]</scope>
    <source>
        <strain evidence="1 2">213E</strain>
    </source>
</reference>
<sequence>MTTRHMPDLGTLDYIPAAAMADLGFSSVVISDGLVFVSGVAPIQGPEFAIVGAGDLGSQCEYVLKVLAGSLESVGSSAREILDITVYLTGTTEIGSKYTEIAPQLAAFVGEDRPTATAVGVTSLFLPEQQIEIRAVAKVSQ</sequence>
<dbReference type="Gene3D" id="3.30.1330.40">
    <property type="entry name" value="RutC-like"/>
    <property type="match status" value="1"/>
</dbReference>
<comment type="caution">
    <text evidence="1">The sequence shown here is derived from an EMBL/GenBank/DDBJ whole genome shotgun (WGS) entry which is preliminary data.</text>
</comment>
<organism evidence="1 2">
    <name type="scientific">Gordonia desulfuricans</name>
    <dbReference type="NCBI Taxonomy" id="89051"/>
    <lineage>
        <taxon>Bacteria</taxon>
        <taxon>Bacillati</taxon>
        <taxon>Actinomycetota</taxon>
        <taxon>Actinomycetes</taxon>
        <taxon>Mycobacteriales</taxon>
        <taxon>Gordoniaceae</taxon>
        <taxon>Gordonia</taxon>
    </lineage>
</organism>
<keyword evidence="2" id="KW-1185">Reference proteome</keyword>
<dbReference type="InterPro" id="IPR035959">
    <property type="entry name" value="RutC-like_sf"/>
</dbReference>
<evidence type="ECO:0000313" key="1">
    <source>
        <dbReference type="EMBL" id="NDK92580.1"/>
    </source>
</evidence>
<dbReference type="SUPFAM" id="SSF55298">
    <property type="entry name" value="YjgF-like"/>
    <property type="match status" value="1"/>
</dbReference>
<dbReference type="AlphaFoldDB" id="A0A7K3LWC6"/>
<accession>A0A7K3LWC6</accession>
<protein>
    <recommendedName>
        <fullName evidence="3">RidA family protein</fullName>
    </recommendedName>
</protein>
<dbReference type="EMBL" id="JAADZU010000141">
    <property type="protein sequence ID" value="NDK92580.1"/>
    <property type="molecule type" value="Genomic_DNA"/>
</dbReference>
<evidence type="ECO:0008006" key="3">
    <source>
        <dbReference type="Google" id="ProtNLM"/>
    </source>
</evidence>
<name>A0A7K3LWC6_9ACTN</name>
<dbReference type="Pfam" id="PF01042">
    <property type="entry name" value="Ribonuc_L-PSP"/>
    <property type="match status" value="1"/>
</dbReference>
<dbReference type="Proteomes" id="UP000466307">
    <property type="component" value="Unassembled WGS sequence"/>
</dbReference>
<evidence type="ECO:0000313" key="2">
    <source>
        <dbReference type="Proteomes" id="UP000466307"/>
    </source>
</evidence>
<dbReference type="RefSeq" id="WP_059039970.1">
    <property type="nucleotide sequence ID" value="NZ_JAADZU010000141.1"/>
</dbReference>
<dbReference type="InterPro" id="IPR006175">
    <property type="entry name" value="YjgF/YER057c/UK114"/>
</dbReference>
<proteinExistence type="predicted"/>
<gene>
    <name evidence="1" type="ORF">GYA93_23965</name>
</gene>